<dbReference type="Pfam" id="PF12698">
    <property type="entry name" value="ABC2_membrane_3"/>
    <property type="match status" value="2"/>
</dbReference>
<feature type="transmembrane region" description="Helical" evidence="13">
    <location>
        <begin position="455"/>
        <end position="475"/>
    </location>
</feature>
<dbReference type="InterPro" id="IPR003593">
    <property type="entry name" value="AAA+_ATPase"/>
</dbReference>
<feature type="transmembrane region" description="Helical" evidence="13">
    <location>
        <begin position="1436"/>
        <end position="1457"/>
    </location>
</feature>
<feature type="region of interest" description="Disordered" evidence="12">
    <location>
        <begin position="1475"/>
        <end position="1494"/>
    </location>
</feature>
<dbReference type="GO" id="GO:0140359">
    <property type="term" value="F:ABC-type transporter activity"/>
    <property type="evidence" value="ECO:0007669"/>
    <property type="project" value="InterPro"/>
</dbReference>
<dbReference type="GO" id="GO:0005524">
    <property type="term" value="F:ATP binding"/>
    <property type="evidence" value="ECO:0007669"/>
    <property type="project" value="UniProtKB-KW"/>
</dbReference>
<dbReference type="Pfam" id="PF00005">
    <property type="entry name" value="ABC_tran"/>
    <property type="match status" value="2"/>
</dbReference>
<gene>
    <name evidence="15" type="ORF">MEDL_52800</name>
</gene>
<dbReference type="OrthoDB" id="6512918at2759"/>
<evidence type="ECO:0000313" key="15">
    <source>
        <dbReference type="EMBL" id="CAG2240514.1"/>
    </source>
</evidence>
<feature type="transmembrane region" description="Helical" evidence="13">
    <location>
        <begin position="429"/>
        <end position="448"/>
    </location>
</feature>
<dbReference type="PANTHER" id="PTHR19229:SF250">
    <property type="entry name" value="ABC TRANSPORTER DOMAIN-CONTAINING PROTEIN-RELATED"/>
    <property type="match status" value="1"/>
</dbReference>
<evidence type="ECO:0000313" key="16">
    <source>
        <dbReference type="Proteomes" id="UP000683360"/>
    </source>
</evidence>
<dbReference type="GO" id="GO:0016887">
    <property type="term" value="F:ATP hydrolysis activity"/>
    <property type="evidence" value="ECO:0007669"/>
    <property type="project" value="InterPro"/>
</dbReference>
<dbReference type="SUPFAM" id="SSF52540">
    <property type="entry name" value="P-loop containing nucleoside triphosphate hydrolases"/>
    <property type="match status" value="2"/>
</dbReference>
<feature type="transmembrane region" description="Helical" evidence="13">
    <location>
        <begin position="1215"/>
        <end position="1245"/>
    </location>
</feature>
<comment type="catalytic activity">
    <reaction evidence="11">
        <text>cholesterol(in) + ATP + H2O = cholesterol(out) + ADP + phosphate + H(+)</text>
        <dbReference type="Rhea" id="RHEA:39051"/>
        <dbReference type="ChEBI" id="CHEBI:15377"/>
        <dbReference type="ChEBI" id="CHEBI:15378"/>
        <dbReference type="ChEBI" id="CHEBI:16113"/>
        <dbReference type="ChEBI" id="CHEBI:30616"/>
        <dbReference type="ChEBI" id="CHEBI:43474"/>
        <dbReference type="ChEBI" id="CHEBI:456216"/>
    </reaction>
    <physiologicalReaction direction="left-to-right" evidence="11">
        <dbReference type="Rhea" id="RHEA:39052"/>
    </physiologicalReaction>
</comment>
<dbReference type="GO" id="GO:0016020">
    <property type="term" value="C:membrane"/>
    <property type="evidence" value="ECO:0007669"/>
    <property type="project" value="InterPro"/>
</dbReference>
<keyword evidence="6" id="KW-0067">ATP-binding</keyword>
<evidence type="ECO:0000256" key="13">
    <source>
        <dbReference type="SAM" id="Phobius"/>
    </source>
</evidence>
<keyword evidence="5" id="KW-0547">Nucleotide-binding</keyword>
<dbReference type="InterPro" id="IPR003439">
    <property type="entry name" value="ABC_transporter-like_ATP-bd"/>
</dbReference>
<evidence type="ECO:0000256" key="6">
    <source>
        <dbReference type="ARBA" id="ARBA00022840"/>
    </source>
</evidence>
<evidence type="ECO:0000256" key="2">
    <source>
        <dbReference type="ARBA" id="ARBA00022448"/>
    </source>
</evidence>
<keyword evidence="3 13" id="KW-0812">Transmembrane</keyword>
<feature type="transmembrane region" description="Helical" evidence="13">
    <location>
        <begin position="1279"/>
        <end position="1298"/>
    </location>
</feature>
<sequence length="1856" mass="206860">MIQVEDADDIAETTHEYCEDDVEINEIVKLLPIVIKEITNERSAEEIICLDMLKEEIMHSSNYIARPVTSSWVLRKEKLLLTSKPEIEKVCKVCAGTIKEQENKMARLQQFGLLLHKNWILQKRKVCVTVFEILMPVAFGLLLLAIRNLITTNDFPNGKIWDAFKPSDALKNLSKTEILYAPNDALLGNIMTGVKADMDAEFPRFLTAVTGYASNSDIETYHTNNPSKVLAAVVFDESATYTSLPNDVKYSLRVSLLDGDTRWRTDRTFPFVLTTAPRNDDKTGGEPEYGRTGFLYIQYLVNKNIMENGGLTLANNPLLGTTNNVFLRKMAFKPYIEDNMLTTVQTTLPLFFVLGFILYVIMLAKNLVYEKEMKLKESMKLMGMHVSMYWLSWFIFSLIYMVLACIFFTIFFSIKLKGVAVFTNSQPSIVFVFFLSYGLSLIGFSFMVSTFFQRASVAAPAAGIIFFLVYFPYFFLNQDETFASMTSMQKGLACGLNNVGMAIGVKLIAQYEGTGEGLQWTNFANPPTVDQDFSMLAVILILLLDTLVYMLIAWYVDAICPGDFGVPQPLYFPFTKTYWCGQEHAEDFDDLRTSHTANPDLFEREPSGLKVGISIENLRKVYGKGKKKKVAVENTTLNVFEGQITVLLGHNGAGKTTTMSMLTGFIPPTRGTAKINSYDIRKDMTNVRRSLGLCPQHNILFDTLTVKEHLIFYSKMKGCPSNQISKEVDEMVKIIGLEQKLNRYSMTLSGGQKRKLSVGIALIAGSKFVMLDEPTSGMDPAARRQTWDVLQKFRKDRTLVLTTHFMDEADLLGDRIAIMADGVVKCCGTSHFLKKKYGAGYHLVMVKNQSCNVSTVTQLIQSHIRTATLESNISAELSYLLPFDESSKFEDLFKDVEAKKSQLGLTSFGTTATTMEEVFLKVGASATDDDEKDQNGEANVLYQNQAFAHDEKRPLSDISAIVDTKNAPPLASKMNGDSTEKRSSFNETPPLPNINGQSKSNNVTQNGTYNAFNENIKKNGGFSLTMQQFYGMFVKKMIQTWRNRVVTLVQLIMPVLFTIFGLLVVESSPGNTADPALALELSSFGSGLTAIWDDGATPAVAEAAIANQYRNAIISSGNTALDAGAPSNISTYLMDKAGSVGLSTFNTKYMIGAYLATSNSWIAYFNGEPFHAPAISLAYMMDAIFKYAMNSDSYSIKTTNSPFKLTVDENERANFFTYIGTAFSLAFQIMFGMAFLTATFIIFLIKERSSGAKHIQKVSGVSSFAFWASNFLWDLINYLIPVLLILIVFAAFQTEAFVDNGRLGIVFLIFLLYAWSFLPFTYTFSFFFSSAPSGMVAMTMLNIIIGLATLISVFVLKIPGFNTYNIGSALDLAFAILFPNYCMGTSLMSMYVNWGYTKACTESEYPASCQSSCDPNGGDICFPNSSNYLDTTYPGVGLYILFLVAQGVVYFAILFMIENDVFSKCKYKVNNGNSTSVSDLPSDEASIEGKQEDNDVAEEKHRINSNSVTHLMETDSVIVKNLTKYYGRFHAVDGISFGIAPNECFGLLGQNGAGKTSTFKMLTGDVPLTKGNAFMNKYDIKQHMRQVQQNLGYCPQFDALIDQMTGRETLYMYARLRGVQENQIKGVVNDIMDVMMLKKYADRECGTYSGGNKRKLSTSMALIGDPPFILLDEPTSGMDPGARRQLWNVLSQVRASGRTLILTSHSMEECDALCTKVVIMVNGKFVCYGSPQHLKNKFGHGYTLICQMRMEENGFHASTQPLKQFVKTTFPNSEIFDHHHGYCHFQIPDADIPLAAVFSAMERAKKDYNIEDYAVHQTTLEQVFLTFTQNQIPPKEEKKKGCCSSGNSSSACCCCL</sequence>
<evidence type="ECO:0000256" key="11">
    <source>
        <dbReference type="ARBA" id="ARBA00050894"/>
    </source>
</evidence>
<comment type="caution">
    <text evidence="15">The sequence shown here is derived from an EMBL/GenBank/DDBJ whole genome shotgun (WGS) entry which is preliminary data.</text>
</comment>
<accession>A0A8S3UDJ4</accession>
<dbReference type="PROSITE" id="PS50893">
    <property type="entry name" value="ABC_TRANSPORTER_2"/>
    <property type="match status" value="2"/>
</dbReference>
<dbReference type="InterPro" id="IPR017871">
    <property type="entry name" value="ABC_transporter-like_CS"/>
</dbReference>
<feature type="transmembrane region" description="Helical" evidence="13">
    <location>
        <begin position="389"/>
        <end position="414"/>
    </location>
</feature>
<dbReference type="InterPro" id="IPR027417">
    <property type="entry name" value="P-loop_NTPase"/>
</dbReference>
<keyword evidence="10" id="KW-0325">Glycoprotein</keyword>
<evidence type="ECO:0000256" key="7">
    <source>
        <dbReference type="ARBA" id="ARBA00022989"/>
    </source>
</evidence>
<dbReference type="InterPro" id="IPR026082">
    <property type="entry name" value="ABCA"/>
</dbReference>
<dbReference type="Pfam" id="PF23321">
    <property type="entry name" value="R1_ABCA1"/>
    <property type="match status" value="1"/>
</dbReference>
<dbReference type="GO" id="GO:0005737">
    <property type="term" value="C:cytoplasm"/>
    <property type="evidence" value="ECO:0007669"/>
    <property type="project" value="UniProtKB-ARBA"/>
</dbReference>
<dbReference type="CDD" id="cd03263">
    <property type="entry name" value="ABC_subfamily_A"/>
    <property type="match status" value="2"/>
</dbReference>
<dbReference type="GO" id="GO:0012505">
    <property type="term" value="C:endomembrane system"/>
    <property type="evidence" value="ECO:0007669"/>
    <property type="project" value="UniProtKB-SubCell"/>
</dbReference>
<dbReference type="Gene3D" id="3.40.50.300">
    <property type="entry name" value="P-loop containing nucleotide triphosphate hydrolases"/>
    <property type="match status" value="2"/>
</dbReference>
<evidence type="ECO:0000256" key="1">
    <source>
        <dbReference type="ARBA" id="ARBA00004127"/>
    </source>
</evidence>
<feature type="transmembrane region" description="Helical" evidence="13">
    <location>
        <begin position="1045"/>
        <end position="1065"/>
    </location>
</feature>
<feature type="domain" description="ABC transporter" evidence="14">
    <location>
        <begin position="1517"/>
        <end position="1747"/>
    </location>
</feature>
<dbReference type="FunFam" id="3.40.50.300:FF:000465">
    <property type="entry name" value="ATP-binding cassette, sub-family A (ABC1), member 3"/>
    <property type="match status" value="1"/>
</dbReference>
<evidence type="ECO:0000256" key="12">
    <source>
        <dbReference type="SAM" id="MobiDB-lite"/>
    </source>
</evidence>
<dbReference type="EMBL" id="CAJPWZ010002564">
    <property type="protein sequence ID" value="CAG2240514.1"/>
    <property type="molecule type" value="Genomic_DNA"/>
</dbReference>
<proteinExistence type="predicted"/>
<reference evidence="15" key="1">
    <citation type="submission" date="2021-03" db="EMBL/GenBank/DDBJ databases">
        <authorList>
            <person name="Bekaert M."/>
        </authorList>
    </citation>
    <scope>NUCLEOTIDE SEQUENCE</scope>
</reference>
<feature type="transmembrane region" description="Helical" evidence="13">
    <location>
        <begin position="1305"/>
        <end position="1328"/>
    </location>
</feature>
<feature type="domain" description="ABC transporter" evidence="14">
    <location>
        <begin position="613"/>
        <end position="846"/>
    </location>
</feature>
<feature type="transmembrane region" description="Helical" evidence="13">
    <location>
        <begin position="1334"/>
        <end position="1356"/>
    </location>
</feature>
<feature type="transmembrane region" description="Helical" evidence="13">
    <location>
        <begin position="1368"/>
        <end position="1388"/>
    </location>
</feature>
<dbReference type="InterPro" id="IPR056264">
    <property type="entry name" value="R2_ABCA1-4-like"/>
</dbReference>
<evidence type="ECO:0000256" key="3">
    <source>
        <dbReference type="ARBA" id="ARBA00022692"/>
    </source>
</evidence>
<protein>
    <submittedName>
        <fullName evidence="15">ABCA3</fullName>
    </submittedName>
</protein>
<evidence type="ECO:0000256" key="9">
    <source>
        <dbReference type="ARBA" id="ARBA00023136"/>
    </source>
</evidence>
<evidence type="ECO:0000256" key="8">
    <source>
        <dbReference type="ARBA" id="ARBA00023055"/>
    </source>
</evidence>
<organism evidence="15 16">
    <name type="scientific">Mytilus edulis</name>
    <name type="common">Blue mussel</name>
    <dbReference type="NCBI Taxonomy" id="6550"/>
    <lineage>
        <taxon>Eukaryota</taxon>
        <taxon>Metazoa</taxon>
        <taxon>Spiralia</taxon>
        <taxon>Lophotrochozoa</taxon>
        <taxon>Mollusca</taxon>
        <taxon>Bivalvia</taxon>
        <taxon>Autobranchia</taxon>
        <taxon>Pteriomorphia</taxon>
        <taxon>Mytilida</taxon>
        <taxon>Mytiloidea</taxon>
        <taxon>Mytilidae</taxon>
        <taxon>Mytilinae</taxon>
        <taxon>Mytilus</taxon>
    </lineage>
</organism>
<evidence type="ECO:0000256" key="5">
    <source>
        <dbReference type="ARBA" id="ARBA00022741"/>
    </source>
</evidence>
<keyword evidence="7 13" id="KW-1133">Transmembrane helix</keyword>
<feature type="transmembrane region" description="Helical" evidence="13">
    <location>
        <begin position="126"/>
        <end position="146"/>
    </location>
</feature>
<name>A0A8S3UDJ4_MYTED</name>
<keyword evidence="9 13" id="KW-0472">Membrane</keyword>
<feature type="transmembrane region" description="Helical" evidence="13">
    <location>
        <begin position="533"/>
        <end position="556"/>
    </location>
</feature>
<keyword evidence="8" id="KW-0445">Lipid transport</keyword>
<feature type="transmembrane region" description="Helical" evidence="13">
    <location>
        <begin position="348"/>
        <end position="368"/>
    </location>
</feature>
<dbReference type="GO" id="GO:0005319">
    <property type="term" value="F:lipid transporter activity"/>
    <property type="evidence" value="ECO:0007669"/>
    <property type="project" value="TreeGrafter"/>
</dbReference>
<keyword evidence="4" id="KW-0677">Repeat</keyword>
<dbReference type="PANTHER" id="PTHR19229">
    <property type="entry name" value="ATP-BINDING CASSETTE TRANSPORTER SUBFAMILY A ABCA"/>
    <property type="match status" value="1"/>
</dbReference>
<dbReference type="InterPro" id="IPR013525">
    <property type="entry name" value="ABC2_TM"/>
</dbReference>
<dbReference type="FunFam" id="3.40.50.300:FF:000327">
    <property type="entry name" value="ATP-binding cassette sub-family A member 3"/>
    <property type="match status" value="1"/>
</dbReference>
<evidence type="ECO:0000256" key="4">
    <source>
        <dbReference type="ARBA" id="ARBA00022737"/>
    </source>
</evidence>
<evidence type="ECO:0000259" key="14">
    <source>
        <dbReference type="PROSITE" id="PS50893"/>
    </source>
</evidence>
<feature type="region of interest" description="Disordered" evidence="12">
    <location>
        <begin position="966"/>
        <end position="1006"/>
    </location>
</feature>
<dbReference type="PROSITE" id="PS00211">
    <property type="entry name" value="ABC_TRANSPORTER_1"/>
    <property type="match status" value="1"/>
</dbReference>
<keyword evidence="16" id="KW-1185">Reference proteome</keyword>
<keyword evidence="2" id="KW-0813">Transport</keyword>
<feature type="compositionally biased region" description="Polar residues" evidence="12">
    <location>
        <begin position="994"/>
        <end position="1006"/>
    </location>
</feature>
<comment type="subcellular location">
    <subcellularLocation>
        <location evidence="1">Endomembrane system</location>
        <topology evidence="1">Multi-pass membrane protein</topology>
    </subcellularLocation>
</comment>
<evidence type="ECO:0000256" key="10">
    <source>
        <dbReference type="ARBA" id="ARBA00023180"/>
    </source>
</evidence>
<dbReference type="Proteomes" id="UP000683360">
    <property type="component" value="Unassembled WGS sequence"/>
</dbReference>
<dbReference type="SMART" id="SM00382">
    <property type="entry name" value="AAA"/>
    <property type="match status" value="2"/>
</dbReference>